<proteinExistence type="predicted"/>
<sequence>MVRKNRRSFLEAFGVGTVVTLSGCMESLRDDTVNGETNNSTDNSVGDVPDIPTSTDVEDETYGDHLSEEAAHERITVERHPSSIRDVINWYSYAEVGLSVSEENVYSADVSLDGEEMRAVVLAESYPAGGDVYGPGVSEPFTVNSTEETDITVEMDFSHGVIDERITYYVSLVDPNAATHNWGYASEAMDNLVQTSDPVEITEDGMRRHSPDYIPSDDTEDGIYTRKTVEGGYAIEFEPSVSEWDLSTTVPVYIPKQIYARHQDNQEERTLLPTEDRVKIVTEALELGFPEAMLNAFLQSADLDGNHDDTEMLLMMVRFVQSLPYVLDEQSVGFDDYTRFPSETLVDVEGDCIDTSVLLASLLKAWGHDTALIFYLPSNPNEAGHAAVGLAFADEDQPIIAEPFEESGSHYHYIETTDRWDIGDVPSSIDRRNISVVPL</sequence>
<evidence type="ECO:0000313" key="3">
    <source>
        <dbReference type="Proteomes" id="UP000185687"/>
    </source>
</evidence>
<dbReference type="InterPro" id="IPR010319">
    <property type="entry name" value="Transglutaminase-like_Cys_pept"/>
</dbReference>
<dbReference type="PANTHER" id="PTHR39327:SF1">
    <property type="entry name" value="BLR5470 PROTEIN"/>
    <property type="match status" value="1"/>
</dbReference>
<dbReference type="PANTHER" id="PTHR39327">
    <property type="match status" value="1"/>
</dbReference>
<feature type="compositionally biased region" description="Polar residues" evidence="1">
    <location>
        <begin position="34"/>
        <end position="44"/>
    </location>
</feature>
<dbReference type="AlphaFoldDB" id="A0A1N6XD27"/>
<evidence type="ECO:0000313" key="2">
    <source>
        <dbReference type="EMBL" id="SIR00180.1"/>
    </source>
</evidence>
<dbReference type="STRING" id="588898.BB347_04760"/>
<protein>
    <recommendedName>
        <fullName evidence="4">Transglutaminase-like superfamily protein</fullName>
    </recommendedName>
</protein>
<dbReference type="Proteomes" id="UP000185687">
    <property type="component" value="Unassembled WGS sequence"/>
</dbReference>
<keyword evidence="3" id="KW-1185">Reference proteome</keyword>
<accession>A0A1N6XD27</accession>
<name>A0A1N6XD27_9EURY</name>
<dbReference type="EMBL" id="FTNP01000001">
    <property type="protein sequence ID" value="SIR00180.1"/>
    <property type="molecule type" value="Genomic_DNA"/>
</dbReference>
<reference evidence="2 3" key="1">
    <citation type="submission" date="2017-01" db="EMBL/GenBank/DDBJ databases">
        <authorList>
            <person name="Mah S.A."/>
            <person name="Swanson W.J."/>
            <person name="Moy G.W."/>
            <person name="Vacquier V.D."/>
        </authorList>
    </citation>
    <scope>NUCLEOTIDE SEQUENCE [LARGE SCALE GENOMIC DNA]</scope>
    <source>
        <strain evidence="2 3">CGMCC 1.8909</strain>
    </source>
</reference>
<evidence type="ECO:0008006" key="4">
    <source>
        <dbReference type="Google" id="ProtNLM"/>
    </source>
</evidence>
<dbReference type="Gene3D" id="3.10.620.30">
    <property type="match status" value="1"/>
</dbReference>
<gene>
    <name evidence="2" type="ORF">SAMN05421809_0079</name>
</gene>
<dbReference type="PROSITE" id="PS51257">
    <property type="entry name" value="PROKAR_LIPOPROTEIN"/>
    <property type="match status" value="1"/>
</dbReference>
<organism evidence="2 3">
    <name type="scientific">Natronorubrum daqingense</name>
    <dbReference type="NCBI Taxonomy" id="588898"/>
    <lineage>
        <taxon>Archaea</taxon>
        <taxon>Methanobacteriati</taxon>
        <taxon>Methanobacteriota</taxon>
        <taxon>Stenosarchaea group</taxon>
        <taxon>Halobacteria</taxon>
        <taxon>Halobacteriales</taxon>
        <taxon>Natrialbaceae</taxon>
        <taxon>Natronorubrum</taxon>
    </lineage>
</organism>
<feature type="region of interest" description="Disordered" evidence="1">
    <location>
        <begin position="31"/>
        <end position="52"/>
    </location>
</feature>
<evidence type="ECO:0000256" key="1">
    <source>
        <dbReference type="SAM" id="MobiDB-lite"/>
    </source>
</evidence>